<name>A0A372LRX1_9BACI</name>
<evidence type="ECO:0000313" key="2">
    <source>
        <dbReference type="Proteomes" id="UP000264541"/>
    </source>
</evidence>
<accession>A0A372LRX1</accession>
<sequence>MSANNKEKLKENVERGNIYEQDLNEIITSDKPEATKANLELQGKLDGDNAVDNGLAPTYMAQNNTPAIKINKKQQ</sequence>
<proteinExistence type="predicted"/>
<dbReference type="Proteomes" id="UP000264541">
    <property type="component" value="Unassembled WGS sequence"/>
</dbReference>
<keyword evidence="2" id="KW-1185">Reference proteome</keyword>
<dbReference type="OrthoDB" id="9799332at2"/>
<organism evidence="1 2">
    <name type="scientific">Peribacillus saganii</name>
    <dbReference type="NCBI Taxonomy" id="2303992"/>
    <lineage>
        <taxon>Bacteria</taxon>
        <taxon>Bacillati</taxon>
        <taxon>Bacillota</taxon>
        <taxon>Bacilli</taxon>
        <taxon>Bacillales</taxon>
        <taxon>Bacillaceae</taxon>
        <taxon>Peribacillus</taxon>
    </lineage>
</organism>
<reference evidence="1 2" key="1">
    <citation type="submission" date="2018-08" db="EMBL/GenBank/DDBJ databases">
        <title>Bacillus chawlae sp. nov., Bacillus glennii sp. nov., and Bacillus saganii sp. nov. Isolated from the Vehicle Assembly Building at Kennedy Space Center where the Viking Spacecraft were Assembled.</title>
        <authorList>
            <person name="Seuylemezian A."/>
            <person name="Vaishampayan P."/>
        </authorList>
    </citation>
    <scope>NUCLEOTIDE SEQUENCE [LARGE SCALE GENOMIC DNA]</scope>
    <source>
        <strain evidence="1 2">V47-23a</strain>
    </source>
</reference>
<evidence type="ECO:0008006" key="3">
    <source>
        <dbReference type="Google" id="ProtNLM"/>
    </source>
</evidence>
<evidence type="ECO:0000313" key="1">
    <source>
        <dbReference type="EMBL" id="RFU70939.1"/>
    </source>
</evidence>
<protein>
    <recommendedName>
        <fullName evidence="3">DUF4025 domain-containing protein</fullName>
    </recommendedName>
</protein>
<dbReference type="AlphaFoldDB" id="A0A372LRX1"/>
<dbReference type="EMBL" id="QVTE01000008">
    <property type="protein sequence ID" value="RFU70939.1"/>
    <property type="molecule type" value="Genomic_DNA"/>
</dbReference>
<gene>
    <name evidence="1" type="ORF">D0469_03035</name>
</gene>
<comment type="caution">
    <text evidence="1">The sequence shown here is derived from an EMBL/GenBank/DDBJ whole genome shotgun (WGS) entry which is preliminary data.</text>
</comment>
<dbReference type="RefSeq" id="WP_117325167.1">
    <property type="nucleotide sequence ID" value="NZ_QVTE01000008.1"/>
</dbReference>